<dbReference type="InterPro" id="IPR011044">
    <property type="entry name" value="Quino_amine_DH_bsu"/>
</dbReference>
<feature type="compositionally biased region" description="Low complexity" evidence="1">
    <location>
        <begin position="92"/>
        <end position="110"/>
    </location>
</feature>
<feature type="domain" description="Peptidase S53" evidence="3">
    <location>
        <begin position="1054"/>
        <end position="1395"/>
    </location>
</feature>
<feature type="compositionally biased region" description="Low complexity" evidence="1">
    <location>
        <begin position="989"/>
        <end position="1006"/>
    </location>
</feature>
<keyword evidence="5" id="KW-1185">Reference proteome</keyword>
<protein>
    <submittedName>
        <fullName evidence="4">PQQ-binding-like beta-propeller repeat protein</fullName>
    </submittedName>
</protein>
<dbReference type="InterPro" id="IPR018391">
    <property type="entry name" value="PQQ_b-propeller_rpt"/>
</dbReference>
<evidence type="ECO:0000259" key="3">
    <source>
        <dbReference type="PROSITE" id="PS51695"/>
    </source>
</evidence>
<dbReference type="InterPro" id="IPR030400">
    <property type="entry name" value="Sedolisin_dom"/>
</dbReference>
<name>A0ABS5KJL6_9ACTN</name>
<feature type="chain" id="PRO_5045717947" evidence="2">
    <location>
        <begin position="43"/>
        <end position="1395"/>
    </location>
</feature>
<dbReference type="SMART" id="SM00564">
    <property type="entry name" value="PQQ"/>
    <property type="match status" value="3"/>
</dbReference>
<dbReference type="PANTHER" id="PTHR14218:SF15">
    <property type="entry name" value="TRIPEPTIDYL-PEPTIDASE 1"/>
    <property type="match status" value="1"/>
</dbReference>
<proteinExistence type="predicted"/>
<evidence type="ECO:0000313" key="5">
    <source>
        <dbReference type="Proteomes" id="UP000730482"/>
    </source>
</evidence>
<dbReference type="EMBL" id="JAAFYZ010000011">
    <property type="protein sequence ID" value="MBS2546307.1"/>
    <property type="molecule type" value="Genomic_DNA"/>
</dbReference>
<comment type="caution">
    <text evidence="4">The sequence shown here is derived from an EMBL/GenBank/DDBJ whole genome shotgun (WGS) entry which is preliminary data.</text>
</comment>
<dbReference type="RefSeq" id="WP_212007956.1">
    <property type="nucleotide sequence ID" value="NZ_JAAFYZ010000011.1"/>
</dbReference>
<keyword evidence="2" id="KW-0732">Signal</keyword>
<dbReference type="PROSITE" id="PS51695">
    <property type="entry name" value="SEDOLISIN"/>
    <property type="match status" value="1"/>
</dbReference>
<gene>
    <name evidence="4" type="ORF">KGQ19_05455</name>
</gene>
<evidence type="ECO:0000256" key="2">
    <source>
        <dbReference type="SAM" id="SignalP"/>
    </source>
</evidence>
<feature type="region of interest" description="Disordered" evidence="1">
    <location>
        <begin position="92"/>
        <end position="121"/>
    </location>
</feature>
<dbReference type="InterPro" id="IPR036852">
    <property type="entry name" value="Peptidase_S8/S53_dom_sf"/>
</dbReference>
<dbReference type="SUPFAM" id="SSF50969">
    <property type="entry name" value="YVTN repeat-like/Quinoprotein amine dehydrogenase"/>
    <property type="match status" value="2"/>
</dbReference>
<organism evidence="4 5">
    <name type="scientific">Catenulispora pinistramenti</name>
    <dbReference type="NCBI Taxonomy" id="2705254"/>
    <lineage>
        <taxon>Bacteria</taxon>
        <taxon>Bacillati</taxon>
        <taxon>Actinomycetota</taxon>
        <taxon>Actinomycetes</taxon>
        <taxon>Catenulisporales</taxon>
        <taxon>Catenulisporaceae</taxon>
        <taxon>Catenulispora</taxon>
    </lineage>
</organism>
<dbReference type="InterPro" id="IPR050819">
    <property type="entry name" value="Tripeptidyl-peptidase_I"/>
</dbReference>
<dbReference type="PANTHER" id="PTHR14218">
    <property type="entry name" value="PROTEASE S8 TRIPEPTIDYL PEPTIDASE I CLN2"/>
    <property type="match status" value="1"/>
</dbReference>
<feature type="signal peptide" evidence="2">
    <location>
        <begin position="1"/>
        <end position="42"/>
    </location>
</feature>
<dbReference type="Gene3D" id="3.40.50.200">
    <property type="entry name" value="Peptidase S8/S53 domain"/>
    <property type="match status" value="1"/>
</dbReference>
<dbReference type="Pfam" id="PF13360">
    <property type="entry name" value="PQQ_2"/>
    <property type="match status" value="1"/>
</dbReference>
<feature type="region of interest" description="Disordered" evidence="1">
    <location>
        <begin position="989"/>
        <end position="1023"/>
    </location>
</feature>
<dbReference type="CDD" id="cd04056">
    <property type="entry name" value="Peptidases_S53"/>
    <property type="match status" value="1"/>
</dbReference>
<accession>A0ABS5KJL6</accession>
<feature type="compositionally biased region" description="Polar residues" evidence="1">
    <location>
        <begin position="111"/>
        <end position="121"/>
    </location>
</feature>
<dbReference type="InterPro" id="IPR015943">
    <property type="entry name" value="WD40/YVTN_repeat-like_dom_sf"/>
</dbReference>
<reference evidence="4 5" key="1">
    <citation type="submission" date="2020-02" db="EMBL/GenBank/DDBJ databases">
        <title>Acidophilic actinobacteria isolated from forest soil.</title>
        <authorList>
            <person name="Golinska P."/>
        </authorList>
    </citation>
    <scope>NUCLEOTIDE SEQUENCE [LARGE SCALE GENOMIC DNA]</scope>
    <source>
        <strain evidence="4 5">NL8</strain>
    </source>
</reference>
<evidence type="ECO:0000313" key="4">
    <source>
        <dbReference type="EMBL" id="MBS2546307.1"/>
    </source>
</evidence>
<dbReference type="Proteomes" id="UP000730482">
    <property type="component" value="Unassembled WGS sequence"/>
</dbReference>
<dbReference type="Gene3D" id="2.130.10.10">
    <property type="entry name" value="YVTN repeat-like/Quinoprotein amine dehydrogenase"/>
    <property type="match status" value="2"/>
</dbReference>
<dbReference type="InterPro" id="IPR002372">
    <property type="entry name" value="PQQ_rpt_dom"/>
</dbReference>
<evidence type="ECO:0000256" key="1">
    <source>
        <dbReference type="SAM" id="MobiDB-lite"/>
    </source>
</evidence>
<sequence length="1395" mass="142612">MPAIPQCRPWLAATLAATVAVTVFGAAAGVASAAASAPSAFAASASAPPYGGLHLTADQVRALSAKYTVGVSATGTIAQRVGIAQAAAAGVSADPTKSAAPSGRAGGPAANQATDQASASGLSFTADQQIETARGLGLTAAVPGSDDWFHVDTSGQVQRVGRDGKPVWTTTEQGLAADWGLKGTVPYLPEPPPLDMFAGYDPISGTGVSSDQTFAVGDFGGGSGHDIAVAYTLGASAAFPFTVPDSSLTHYASFVTVIDGRTGKTLWHQAYPGDVNRLAAGSGALIVGDVTGPMWSVESAPLSGDSRTSVSLVKFHKSGAAVTGTTAWTYNTQVPWAALATLTPTADGIATGWTDTPMGLGTPRPADGHVILLDAATGKLKLDVPTPGYPRIIRDDPERHRLVVAEENDPEDAVSWQLTSIDPRSGARQVLATRTGTFVTTLRVADSGQGSANHKNPAYVATELTLDMSGSQPVPVNSSVLSFDAHGKNLWTTPIPAAFAGDAPVVGGTILPDADKASVVVTTQDPQNPTEAAPNGPEGTQVLSFDARTGKLRWRQAGAVGTGLEPAQWGDRILSVAADQTAYAYKISNGAPVAVQPQLGDLYAGVLVPGATTARDGVKNIVAAGQSRGVFLLDGHPQPNGVPKVLWSATVQGAVHHAELVDDGKQVLVAATGGWDLIDVATGKVKAAKDVPGAYTWSVSATGTGKNTEIIDPTHALTAYGLNGRRLWTFKPAGSPVKFSNATVDADGHVIAEYATAAGDKAPKYGVVSLDARTGKTVWDLPADPSVLSTGLLDAAYASPDIPGADGHGVALAWAAKDPSSPMGTTLVEVRDSRTGAVLTSHTGGGSTTNIDFSADPKDGLAWYHFAVISRLLPDGKTWTDTGMFSDTYSGGFATSTGGSTVLLDSPFGTQAYDPALFDGNNDYPEDLAQTGPLDDADQLVIDGSRVLGLEQDIREWGINDEWMGSFYFDQDTNMHGVTVSTLTGTLAPGAASKSAPKPQLKAAAPTAPPTTPVLDPTGGGLAPDSILVNPDPNSDPNTPGAPATLAATPPIRGYAPAQIQHNLALKGDGSGQTVAIVDAYHHPALPSDLNVFSKQFGLPPTCDSAAAGTDCFDFSVHTMPGTTVDGGGWDGEAALDVEWVHAVAPHAKIVLVEAQDPTMQHLNEAVDAAAALHPAAVSMSWGMNREFSGESFYDNRCLFTDTVCVESAGDSGNPDGYSATSPNVLSIGGTTLKLDAAGNTVSQIAWRGTGGGLSFFEKRPAYQDGANPDAHRGTPDVSAVADPQTGVAVYYTDVTQGSVGWGQIGGTSLSAPIWSAILASADQARAALGKPHLASADGSVFRDIYGLGSALVDVTSGSNGACPPAECSARAGYDTVTGLGTPGPGVDQALAAKP</sequence>
<dbReference type="SUPFAM" id="SSF52743">
    <property type="entry name" value="Subtilisin-like"/>
    <property type="match status" value="1"/>
</dbReference>